<name>A0AAX4P0S7_9CHLO</name>
<sequence>MSGFDVDVDQIGWGEPSHLTRYHSPYYKESHVKWRMHLRKWCEEKLQPNIPKWEQEKVIPHSVFRDAFRVGFLPAIVGAPWPEELCGPCPGLAPGEKFDAFHELIAWEEICRLGSGGLAWGICEGIQIGVPPLLNFGTPEMRKIAQQCLMGEKVICLCISEPYAGSDVANIRCTAQKKRVLNKKTGVEEEVYVVNGEKKWITNGTYADYFIVAARTGPKGNKGISLLLVDRSMAGLETKRMDCMGMFASGTAYITLEDVHVPCSKVIGEVNKGFYYIMYNFNHERWGFVAQSTEFARVCLDEATRYALRRRTFGKTLVEHPVIRAKIGEMARQIESTHAMLELLTYQMTQMSKEDQMTKLAADCALIKVQATKMFEFCAREAAQIFGGASYVRGGQGEKVERLYREVRAMAIPGGSEEIMIDLAVRQILKPVKKL</sequence>
<organism evidence="10 11">
    <name type="scientific">Chloropicon roscoffensis</name>
    <dbReference type="NCBI Taxonomy" id="1461544"/>
    <lineage>
        <taxon>Eukaryota</taxon>
        <taxon>Viridiplantae</taxon>
        <taxon>Chlorophyta</taxon>
        <taxon>Chloropicophyceae</taxon>
        <taxon>Chloropicales</taxon>
        <taxon>Chloropicaceae</taxon>
        <taxon>Chloropicon</taxon>
    </lineage>
</organism>
<comment type="similarity">
    <text evidence="2 6">Belongs to the acyl-CoA dehydrogenase family.</text>
</comment>
<evidence type="ECO:0000256" key="3">
    <source>
        <dbReference type="ARBA" id="ARBA00022630"/>
    </source>
</evidence>
<evidence type="ECO:0000256" key="2">
    <source>
        <dbReference type="ARBA" id="ARBA00009347"/>
    </source>
</evidence>
<evidence type="ECO:0000256" key="1">
    <source>
        <dbReference type="ARBA" id="ARBA00001974"/>
    </source>
</evidence>
<protein>
    <submittedName>
        <fullName evidence="10">Acyl-CoA dehydrogenase</fullName>
    </submittedName>
</protein>
<proteinExistence type="inferred from homology"/>
<dbReference type="SUPFAM" id="SSF47203">
    <property type="entry name" value="Acyl-CoA dehydrogenase C-terminal domain-like"/>
    <property type="match status" value="1"/>
</dbReference>
<dbReference type="GO" id="GO:0050660">
    <property type="term" value="F:flavin adenine dinucleotide binding"/>
    <property type="evidence" value="ECO:0007669"/>
    <property type="project" value="InterPro"/>
</dbReference>
<evidence type="ECO:0000259" key="7">
    <source>
        <dbReference type="Pfam" id="PF00441"/>
    </source>
</evidence>
<evidence type="ECO:0000313" key="10">
    <source>
        <dbReference type="EMBL" id="WZN59902.1"/>
    </source>
</evidence>
<keyword evidence="4 6" id="KW-0274">FAD</keyword>
<evidence type="ECO:0000313" key="11">
    <source>
        <dbReference type="Proteomes" id="UP001472866"/>
    </source>
</evidence>
<dbReference type="PANTHER" id="PTHR48083">
    <property type="entry name" value="MEDIUM-CHAIN SPECIFIC ACYL-COA DEHYDROGENASE, MITOCHONDRIAL-RELATED"/>
    <property type="match status" value="1"/>
</dbReference>
<comment type="cofactor">
    <cofactor evidence="1 6">
        <name>FAD</name>
        <dbReference type="ChEBI" id="CHEBI:57692"/>
    </cofactor>
</comment>
<dbReference type="Pfam" id="PF02770">
    <property type="entry name" value="Acyl-CoA_dh_M"/>
    <property type="match status" value="1"/>
</dbReference>
<dbReference type="AlphaFoldDB" id="A0AAX4P0S7"/>
<evidence type="ECO:0000256" key="4">
    <source>
        <dbReference type="ARBA" id="ARBA00022827"/>
    </source>
</evidence>
<feature type="domain" description="Acyl-CoA dehydrogenase/oxidase C-terminal" evidence="7">
    <location>
        <begin position="271"/>
        <end position="428"/>
    </location>
</feature>
<evidence type="ECO:0000256" key="5">
    <source>
        <dbReference type="ARBA" id="ARBA00023002"/>
    </source>
</evidence>
<dbReference type="GO" id="GO:0005737">
    <property type="term" value="C:cytoplasm"/>
    <property type="evidence" value="ECO:0007669"/>
    <property type="project" value="TreeGrafter"/>
</dbReference>
<dbReference type="InterPro" id="IPR046373">
    <property type="entry name" value="Acyl-CoA_Oxase/DH_mid-dom_sf"/>
</dbReference>
<dbReference type="InterPro" id="IPR006091">
    <property type="entry name" value="Acyl-CoA_Oxase/DH_mid-dom"/>
</dbReference>
<gene>
    <name evidence="10" type="ORF">HKI87_02g14300</name>
</gene>
<keyword evidence="11" id="KW-1185">Reference proteome</keyword>
<dbReference type="Pfam" id="PF02771">
    <property type="entry name" value="Acyl-CoA_dh_N"/>
    <property type="match status" value="1"/>
</dbReference>
<dbReference type="InterPro" id="IPR009075">
    <property type="entry name" value="AcylCo_DH/oxidase_C"/>
</dbReference>
<dbReference type="Pfam" id="PF00441">
    <property type="entry name" value="Acyl-CoA_dh_1"/>
    <property type="match status" value="1"/>
</dbReference>
<reference evidence="10 11" key="1">
    <citation type="submission" date="2024-03" db="EMBL/GenBank/DDBJ databases">
        <title>Complete genome sequence of the green alga Chloropicon roscoffensis RCC1871.</title>
        <authorList>
            <person name="Lemieux C."/>
            <person name="Pombert J.-F."/>
            <person name="Otis C."/>
            <person name="Turmel M."/>
        </authorList>
    </citation>
    <scope>NUCLEOTIDE SEQUENCE [LARGE SCALE GENOMIC DNA]</scope>
    <source>
        <strain evidence="10 11">RCC1871</strain>
    </source>
</reference>
<evidence type="ECO:0000259" key="9">
    <source>
        <dbReference type="Pfam" id="PF02771"/>
    </source>
</evidence>
<dbReference type="Gene3D" id="1.10.540.10">
    <property type="entry name" value="Acyl-CoA dehydrogenase/oxidase, N-terminal domain"/>
    <property type="match status" value="1"/>
</dbReference>
<evidence type="ECO:0000256" key="6">
    <source>
        <dbReference type="RuleBase" id="RU362125"/>
    </source>
</evidence>
<dbReference type="Proteomes" id="UP001472866">
    <property type="component" value="Chromosome 02"/>
</dbReference>
<dbReference type="InterPro" id="IPR013786">
    <property type="entry name" value="AcylCoA_DH/ox_N"/>
</dbReference>
<dbReference type="FunFam" id="2.40.110.10:FF:000002">
    <property type="entry name" value="Acyl-CoA dehydrogenase fadE12"/>
    <property type="match status" value="1"/>
</dbReference>
<dbReference type="InterPro" id="IPR036250">
    <property type="entry name" value="AcylCo_DH-like_C"/>
</dbReference>
<dbReference type="SUPFAM" id="SSF56645">
    <property type="entry name" value="Acyl-CoA dehydrogenase NM domain-like"/>
    <property type="match status" value="1"/>
</dbReference>
<evidence type="ECO:0000259" key="8">
    <source>
        <dbReference type="Pfam" id="PF02770"/>
    </source>
</evidence>
<dbReference type="InterPro" id="IPR037069">
    <property type="entry name" value="AcylCoA_DH/ox_N_sf"/>
</dbReference>
<dbReference type="InterPro" id="IPR009100">
    <property type="entry name" value="AcylCoA_DH/oxidase_NM_dom_sf"/>
</dbReference>
<dbReference type="Gene3D" id="1.20.140.10">
    <property type="entry name" value="Butyryl-CoA Dehydrogenase, subunit A, domain 3"/>
    <property type="match status" value="1"/>
</dbReference>
<dbReference type="GO" id="GO:0033539">
    <property type="term" value="P:fatty acid beta-oxidation using acyl-CoA dehydrogenase"/>
    <property type="evidence" value="ECO:0007669"/>
    <property type="project" value="TreeGrafter"/>
</dbReference>
<dbReference type="PANTHER" id="PTHR48083:SF28">
    <property type="entry name" value="ACYL-COA DEHYDROGENASE FAMILY PROTEIN (AFU_ORTHOLOGUE AFUA_6G10880)-RELATED"/>
    <property type="match status" value="1"/>
</dbReference>
<dbReference type="EMBL" id="CP151502">
    <property type="protein sequence ID" value="WZN59902.1"/>
    <property type="molecule type" value="Genomic_DNA"/>
</dbReference>
<feature type="domain" description="Acyl-CoA oxidase/dehydrogenase middle" evidence="8">
    <location>
        <begin position="156"/>
        <end position="259"/>
    </location>
</feature>
<dbReference type="InterPro" id="IPR050741">
    <property type="entry name" value="Acyl-CoA_dehydrogenase"/>
</dbReference>
<keyword evidence="3 6" id="KW-0285">Flavoprotein</keyword>
<feature type="domain" description="Acyl-CoA dehydrogenase/oxidase N-terminal" evidence="9">
    <location>
        <begin position="29"/>
        <end position="143"/>
    </location>
</feature>
<dbReference type="Gene3D" id="2.40.110.10">
    <property type="entry name" value="Butyryl-CoA Dehydrogenase, subunit A, domain 2"/>
    <property type="match status" value="1"/>
</dbReference>
<dbReference type="GO" id="GO:0003995">
    <property type="term" value="F:acyl-CoA dehydrogenase activity"/>
    <property type="evidence" value="ECO:0007669"/>
    <property type="project" value="TreeGrafter"/>
</dbReference>
<keyword evidence="5 6" id="KW-0560">Oxidoreductase</keyword>
<accession>A0AAX4P0S7</accession>